<proteinExistence type="predicted"/>
<protein>
    <submittedName>
        <fullName evidence="2">Uncharacterized protein</fullName>
    </submittedName>
</protein>
<dbReference type="EMBL" id="AP018712">
    <property type="protein sequence ID" value="BBE30973.1"/>
    <property type="molecule type" value="Genomic_DNA"/>
</dbReference>
<dbReference type="AlphaFoldDB" id="A0A7G1G7U7"/>
<reference evidence="2 3" key="1">
    <citation type="submission" date="2018-06" db="EMBL/GenBank/DDBJ databases">
        <title>Genome sequencing of Oceanotoga sp. sy52.</title>
        <authorList>
            <person name="Mori K."/>
        </authorList>
    </citation>
    <scope>NUCLEOTIDE SEQUENCE [LARGE SCALE GENOMIC DNA]</scope>
    <source>
        <strain evidence="3">sy52</strain>
        <strain evidence="2">Sy52</strain>
    </source>
</reference>
<dbReference type="EMBL" id="AP018712">
    <property type="protein sequence ID" value="BBE29899.1"/>
    <property type="molecule type" value="Genomic_DNA"/>
</dbReference>
<keyword evidence="3" id="KW-1185">Reference proteome</keyword>
<dbReference type="KEGG" id="ocy:OSSY52_00400"/>
<evidence type="ECO:0000313" key="2">
    <source>
        <dbReference type="EMBL" id="BBE30973.1"/>
    </source>
</evidence>
<evidence type="ECO:0000313" key="3">
    <source>
        <dbReference type="Proteomes" id="UP000516361"/>
    </source>
</evidence>
<dbReference type="KEGG" id="ocy:OSSY52_11140"/>
<sequence>MLESVYRAKYFLKGPYHEKSYSISVEKPTRTNKYVKIYYKKGW</sequence>
<gene>
    <name evidence="1" type="ORF">OSSY52_00400</name>
    <name evidence="2" type="ORF">OSSY52_11140</name>
</gene>
<evidence type="ECO:0000313" key="1">
    <source>
        <dbReference type="EMBL" id="BBE29899.1"/>
    </source>
</evidence>
<name>A0A7G1G7U7_9BACT</name>
<dbReference type="Proteomes" id="UP000516361">
    <property type="component" value="Chromosome"/>
</dbReference>
<accession>A0A7G1G7U7</accession>
<dbReference type="InParanoid" id="A0A7G1G7U7"/>
<organism evidence="2 3">
    <name type="scientific">Tepiditoga spiralis</name>
    <dbReference type="NCBI Taxonomy" id="2108365"/>
    <lineage>
        <taxon>Bacteria</taxon>
        <taxon>Thermotogati</taxon>
        <taxon>Thermotogota</taxon>
        <taxon>Thermotogae</taxon>
        <taxon>Petrotogales</taxon>
        <taxon>Petrotogaceae</taxon>
        <taxon>Tepiditoga</taxon>
    </lineage>
</organism>